<dbReference type="VEuPathDB" id="FungiDB:CC77DRAFT_536502"/>
<dbReference type="KEGG" id="aalt:CC77DRAFT_536502"/>
<name>A0A177DY22_ALTAL</name>
<protein>
    <submittedName>
        <fullName evidence="1">Uncharacterized protein</fullName>
    </submittedName>
</protein>
<evidence type="ECO:0000313" key="2">
    <source>
        <dbReference type="Proteomes" id="UP000077248"/>
    </source>
</evidence>
<proteinExistence type="predicted"/>
<dbReference type="GeneID" id="29117654"/>
<sequence>MLTMLRGYTHLYSTYHLWLYSRLSILRQTTTCVCRAHPRTRCAYTQYPTTGQHPRRSRHDRISVGATSFYLEDCSRTLTATSETRLHRLRRSQISVAVGDINAHWIAPFSTSKLYTR</sequence>
<dbReference type="AlphaFoldDB" id="A0A177DY22"/>
<evidence type="ECO:0000313" key="1">
    <source>
        <dbReference type="EMBL" id="OAG24614.1"/>
    </source>
</evidence>
<keyword evidence="2" id="KW-1185">Reference proteome</keyword>
<dbReference type="EMBL" id="KV441471">
    <property type="protein sequence ID" value="OAG24614.1"/>
    <property type="molecule type" value="Genomic_DNA"/>
</dbReference>
<accession>A0A177DY22</accession>
<gene>
    <name evidence="1" type="ORF">CC77DRAFT_536502</name>
</gene>
<dbReference type="RefSeq" id="XP_018390035.1">
    <property type="nucleotide sequence ID" value="XM_018532060.1"/>
</dbReference>
<reference evidence="1 2" key="1">
    <citation type="submission" date="2016-05" db="EMBL/GenBank/DDBJ databases">
        <title>Comparative analysis of secretome profiles of manganese(II)-oxidizing ascomycete fungi.</title>
        <authorList>
            <consortium name="DOE Joint Genome Institute"/>
            <person name="Zeiner C.A."/>
            <person name="Purvine S.O."/>
            <person name="Zink E.M."/>
            <person name="Wu S."/>
            <person name="Pasa-Tolic L."/>
            <person name="Chaput D.L."/>
            <person name="Haridas S."/>
            <person name="Grigoriev I.V."/>
            <person name="Santelli C.M."/>
            <person name="Hansel C.M."/>
        </authorList>
    </citation>
    <scope>NUCLEOTIDE SEQUENCE [LARGE SCALE GENOMIC DNA]</scope>
    <source>
        <strain evidence="1 2">SRC1lrK2f</strain>
    </source>
</reference>
<dbReference type="Proteomes" id="UP000077248">
    <property type="component" value="Unassembled WGS sequence"/>
</dbReference>
<organism evidence="1 2">
    <name type="scientific">Alternaria alternata</name>
    <name type="common">Alternaria rot fungus</name>
    <name type="synonym">Torula alternata</name>
    <dbReference type="NCBI Taxonomy" id="5599"/>
    <lineage>
        <taxon>Eukaryota</taxon>
        <taxon>Fungi</taxon>
        <taxon>Dikarya</taxon>
        <taxon>Ascomycota</taxon>
        <taxon>Pezizomycotina</taxon>
        <taxon>Dothideomycetes</taxon>
        <taxon>Pleosporomycetidae</taxon>
        <taxon>Pleosporales</taxon>
        <taxon>Pleosporineae</taxon>
        <taxon>Pleosporaceae</taxon>
        <taxon>Alternaria</taxon>
        <taxon>Alternaria sect. Alternaria</taxon>
        <taxon>Alternaria alternata complex</taxon>
    </lineage>
</organism>